<dbReference type="PANTHER" id="PTHR30615">
    <property type="entry name" value="UNCHARACTERIZED PROTEIN YJBQ-RELATED"/>
    <property type="match status" value="1"/>
</dbReference>
<dbReference type="PIRSF" id="PIRSF004681">
    <property type="entry name" value="UCP004681"/>
    <property type="match status" value="1"/>
</dbReference>
<dbReference type="eggNOG" id="COG0432">
    <property type="taxonomic scope" value="Bacteria"/>
</dbReference>
<dbReference type="PATRIC" id="fig|706587.4.peg.3808"/>
<reference evidence="3" key="1">
    <citation type="submission" date="2012-06" db="EMBL/GenBank/DDBJ databases">
        <title>Complete sequence of chromosome of Desulfomonile tiedjei DSM 6799.</title>
        <authorList>
            <person name="Lucas S."/>
            <person name="Copeland A."/>
            <person name="Lapidus A."/>
            <person name="Glavina del Rio T."/>
            <person name="Dalin E."/>
            <person name="Tice H."/>
            <person name="Bruce D."/>
            <person name="Goodwin L."/>
            <person name="Pitluck S."/>
            <person name="Peters L."/>
            <person name="Ovchinnikova G."/>
            <person name="Zeytun A."/>
            <person name="Lu M."/>
            <person name="Kyrpides N."/>
            <person name="Mavromatis K."/>
            <person name="Ivanova N."/>
            <person name="Brettin T."/>
            <person name="Detter J.C."/>
            <person name="Han C."/>
            <person name="Larimer F."/>
            <person name="Land M."/>
            <person name="Hauser L."/>
            <person name="Markowitz V."/>
            <person name="Cheng J.-F."/>
            <person name="Hugenholtz P."/>
            <person name="Woyke T."/>
            <person name="Wu D."/>
            <person name="Spring S."/>
            <person name="Schroeder M."/>
            <person name="Brambilla E."/>
            <person name="Klenk H.-P."/>
            <person name="Eisen J.A."/>
        </authorList>
    </citation>
    <scope>NUCLEOTIDE SEQUENCE [LARGE SCALE GENOMIC DNA]</scope>
    <source>
        <strain evidence="3">ATCC 49306 / DSM 6799 / DCB-1</strain>
    </source>
</reference>
<proteinExistence type="inferred from homology"/>
<comment type="similarity">
    <text evidence="1">Belongs to the UPF0047 family.</text>
</comment>
<protein>
    <submittedName>
        <fullName evidence="2">Secondary thiamine-phosphate synthase enzyme</fullName>
    </submittedName>
</protein>
<dbReference type="Gene3D" id="2.60.120.460">
    <property type="entry name" value="YjbQ-like"/>
    <property type="match status" value="1"/>
</dbReference>
<dbReference type="SUPFAM" id="SSF111038">
    <property type="entry name" value="YjbQ-like"/>
    <property type="match status" value="1"/>
</dbReference>
<dbReference type="EMBL" id="CP003360">
    <property type="protein sequence ID" value="AFM26000.1"/>
    <property type="molecule type" value="Genomic_DNA"/>
</dbReference>
<evidence type="ECO:0000313" key="3">
    <source>
        <dbReference type="Proteomes" id="UP000006055"/>
    </source>
</evidence>
<name>I4C8V9_DESTA</name>
<dbReference type="STRING" id="706587.Desti_3343"/>
<dbReference type="HOGENOM" id="CLU_096980_1_1_7"/>
<dbReference type="PROSITE" id="PS01314">
    <property type="entry name" value="UPF0047"/>
    <property type="match status" value="1"/>
</dbReference>
<dbReference type="KEGG" id="dti:Desti_3343"/>
<evidence type="ECO:0000313" key="2">
    <source>
        <dbReference type="EMBL" id="AFM26000.1"/>
    </source>
</evidence>
<dbReference type="AlphaFoldDB" id="I4C8V9"/>
<dbReference type="InterPro" id="IPR035917">
    <property type="entry name" value="YjbQ-like_sf"/>
</dbReference>
<sequence length="131" mass="14053">METFEVKSNGRVQFLDITSRVRDTISASGVQDGLAIVFVPHTTAGVTINEAADPSVAQDIQEKLGKLVPHSDSYRHAEGNSDAHIKASIVGSSVTIIIADGKPVLGTWQGVFFCEFDGPRSRKVFVRIVAA</sequence>
<dbReference type="Pfam" id="PF01894">
    <property type="entry name" value="YjbQ"/>
    <property type="match status" value="1"/>
</dbReference>
<evidence type="ECO:0000256" key="1">
    <source>
        <dbReference type="ARBA" id="ARBA00005534"/>
    </source>
</evidence>
<dbReference type="NCBIfam" id="TIGR00149">
    <property type="entry name" value="TIGR00149_YjbQ"/>
    <property type="match status" value="1"/>
</dbReference>
<gene>
    <name evidence="2" type="ordered locus">Desti_3343</name>
</gene>
<accession>I4C8V9</accession>
<dbReference type="InterPro" id="IPR001602">
    <property type="entry name" value="UPF0047_YjbQ-like"/>
</dbReference>
<organism evidence="2 3">
    <name type="scientific">Desulfomonile tiedjei (strain ATCC 49306 / DSM 6799 / DCB-1)</name>
    <dbReference type="NCBI Taxonomy" id="706587"/>
    <lineage>
        <taxon>Bacteria</taxon>
        <taxon>Pseudomonadati</taxon>
        <taxon>Thermodesulfobacteriota</taxon>
        <taxon>Desulfomonilia</taxon>
        <taxon>Desulfomonilales</taxon>
        <taxon>Desulfomonilaceae</taxon>
        <taxon>Desulfomonile</taxon>
    </lineage>
</organism>
<dbReference type="PANTHER" id="PTHR30615:SF8">
    <property type="entry name" value="UPF0047 PROTEIN C4A8.02C"/>
    <property type="match status" value="1"/>
</dbReference>
<keyword evidence="3" id="KW-1185">Reference proteome</keyword>
<dbReference type="Proteomes" id="UP000006055">
    <property type="component" value="Chromosome"/>
</dbReference>